<gene>
    <name evidence="1" type="ORF">Patl1_05055</name>
</gene>
<organism evidence="1 2">
    <name type="scientific">Pistacia atlantica</name>
    <dbReference type="NCBI Taxonomy" id="434234"/>
    <lineage>
        <taxon>Eukaryota</taxon>
        <taxon>Viridiplantae</taxon>
        <taxon>Streptophyta</taxon>
        <taxon>Embryophyta</taxon>
        <taxon>Tracheophyta</taxon>
        <taxon>Spermatophyta</taxon>
        <taxon>Magnoliopsida</taxon>
        <taxon>eudicotyledons</taxon>
        <taxon>Gunneridae</taxon>
        <taxon>Pentapetalae</taxon>
        <taxon>rosids</taxon>
        <taxon>malvids</taxon>
        <taxon>Sapindales</taxon>
        <taxon>Anacardiaceae</taxon>
        <taxon>Pistacia</taxon>
    </lineage>
</organism>
<dbReference type="EMBL" id="CM047899">
    <property type="protein sequence ID" value="KAJ0102375.1"/>
    <property type="molecule type" value="Genomic_DNA"/>
</dbReference>
<comment type="caution">
    <text evidence="1">The sequence shown here is derived from an EMBL/GenBank/DDBJ whole genome shotgun (WGS) entry which is preliminary data.</text>
</comment>
<name>A0ACC1BTS0_9ROSI</name>
<proteinExistence type="predicted"/>
<sequence>MASPQFRLFSVQNRILQTKASSSSSSGEIHVIVGPMFAGKLTTLLRRIQAENEKGGSCIHRLAQFGSGCPLCKSECREADLRPLHFVENIVTIFKGLDAFSGANMNHSLSSVVGRVLDQCRSQECNSSEQSVSANMLGPVSSQPSTQTQSEGIQDVELAKLI</sequence>
<reference evidence="2" key="1">
    <citation type="journal article" date="2023" name="G3 (Bethesda)">
        <title>Genome assembly and association tests identify interacting loci associated with vigor, precocity, and sex in interspecific pistachio rootstocks.</title>
        <authorList>
            <person name="Palmer W."/>
            <person name="Jacygrad E."/>
            <person name="Sagayaradj S."/>
            <person name="Cavanaugh K."/>
            <person name="Han R."/>
            <person name="Bertier L."/>
            <person name="Beede B."/>
            <person name="Kafkas S."/>
            <person name="Golino D."/>
            <person name="Preece J."/>
            <person name="Michelmore R."/>
        </authorList>
    </citation>
    <scope>NUCLEOTIDE SEQUENCE [LARGE SCALE GENOMIC DNA]</scope>
</reference>
<keyword evidence="2" id="KW-1185">Reference proteome</keyword>
<protein>
    <submittedName>
        <fullName evidence="1">Uncharacterized protein</fullName>
    </submittedName>
</protein>
<evidence type="ECO:0000313" key="2">
    <source>
        <dbReference type="Proteomes" id="UP001164250"/>
    </source>
</evidence>
<accession>A0ACC1BTS0</accession>
<dbReference type="Proteomes" id="UP001164250">
    <property type="component" value="Chromosome 3"/>
</dbReference>
<evidence type="ECO:0000313" key="1">
    <source>
        <dbReference type="EMBL" id="KAJ0102375.1"/>
    </source>
</evidence>